<dbReference type="InterPro" id="IPR043128">
    <property type="entry name" value="Rev_trsase/Diguanyl_cyclase"/>
</dbReference>
<evidence type="ECO:0000313" key="4">
    <source>
        <dbReference type="Proteomes" id="UP000198838"/>
    </source>
</evidence>
<dbReference type="Pfam" id="PF00990">
    <property type="entry name" value="GGDEF"/>
    <property type="match status" value="2"/>
</dbReference>
<dbReference type="InterPro" id="IPR029787">
    <property type="entry name" value="Nucleotide_cyclase"/>
</dbReference>
<dbReference type="Proteomes" id="UP000198838">
    <property type="component" value="Unassembled WGS sequence"/>
</dbReference>
<feature type="domain" description="GGDEF" evidence="2">
    <location>
        <begin position="981"/>
        <end position="1112"/>
    </location>
</feature>
<dbReference type="InterPro" id="IPR029016">
    <property type="entry name" value="GAF-like_dom_sf"/>
</dbReference>
<feature type="domain" description="EAL" evidence="1">
    <location>
        <begin position="296"/>
        <end position="548"/>
    </location>
</feature>
<dbReference type="InterPro" id="IPR001633">
    <property type="entry name" value="EAL_dom"/>
</dbReference>
<dbReference type="InterPro" id="IPR035965">
    <property type="entry name" value="PAS-like_dom_sf"/>
</dbReference>
<dbReference type="RefSeq" id="WP_092871353.1">
    <property type="nucleotide sequence ID" value="NZ_FOJY01000006.1"/>
</dbReference>
<dbReference type="OrthoDB" id="9805474at2"/>
<dbReference type="PANTHER" id="PTHR44757:SF2">
    <property type="entry name" value="BIOFILM ARCHITECTURE MAINTENANCE PROTEIN MBAA"/>
    <property type="match status" value="1"/>
</dbReference>
<dbReference type="SUPFAM" id="SSF55781">
    <property type="entry name" value="GAF domain-like"/>
    <property type="match status" value="1"/>
</dbReference>
<dbReference type="InterPro" id="IPR052155">
    <property type="entry name" value="Biofilm_reg_signaling"/>
</dbReference>
<dbReference type="PANTHER" id="PTHR44757">
    <property type="entry name" value="DIGUANYLATE CYCLASE DGCP"/>
    <property type="match status" value="1"/>
</dbReference>
<dbReference type="SUPFAM" id="SSF141868">
    <property type="entry name" value="EAL domain-like"/>
    <property type="match status" value="1"/>
</dbReference>
<reference evidence="3 4" key="1">
    <citation type="submission" date="2016-10" db="EMBL/GenBank/DDBJ databases">
        <authorList>
            <person name="de Groot N.N."/>
        </authorList>
    </citation>
    <scope>NUCLEOTIDE SEQUENCE [LARGE SCALE GENOMIC DNA]</scope>
    <source>
        <strain evidence="3 4">DSM 5522</strain>
    </source>
</reference>
<dbReference type="Gene3D" id="3.30.450.20">
    <property type="entry name" value="PAS domain"/>
    <property type="match status" value="2"/>
</dbReference>
<accession>A0A1I0X7R0</accession>
<dbReference type="InterPro" id="IPR000160">
    <property type="entry name" value="GGDEF_dom"/>
</dbReference>
<dbReference type="SMART" id="SM00267">
    <property type="entry name" value="GGDEF"/>
    <property type="match status" value="1"/>
</dbReference>
<dbReference type="SUPFAM" id="SSF55785">
    <property type="entry name" value="PYP-like sensor domain (PAS domain)"/>
    <property type="match status" value="2"/>
</dbReference>
<evidence type="ECO:0000259" key="1">
    <source>
        <dbReference type="PROSITE" id="PS50883"/>
    </source>
</evidence>
<dbReference type="CDD" id="cd01948">
    <property type="entry name" value="EAL"/>
    <property type="match status" value="1"/>
</dbReference>
<evidence type="ECO:0000313" key="3">
    <source>
        <dbReference type="EMBL" id="SFA97045.1"/>
    </source>
</evidence>
<dbReference type="SMART" id="SM00052">
    <property type="entry name" value="EAL"/>
    <property type="match status" value="1"/>
</dbReference>
<dbReference type="Pfam" id="PF00563">
    <property type="entry name" value="EAL"/>
    <property type="match status" value="1"/>
</dbReference>
<dbReference type="EMBL" id="FOJY01000006">
    <property type="protein sequence ID" value="SFA97045.1"/>
    <property type="molecule type" value="Genomic_DNA"/>
</dbReference>
<dbReference type="PROSITE" id="PS50883">
    <property type="entry name" value="EAL"/>
    <property type="match status" value="1"/>
</dbReference>
<dbReference type="SUPFAM" id="SSF55073">
    <property type="entry name" value="Nucleotide cyclase"/>
    <property type="match status" value="2"/>
</dbReference>
<name>A0A1I0X7R0_9FIRM</name>
<dbReference type="Gene3D" id="3.30.70.270">
    <property type="match status" value="2"/>
</dbReference>
<protein>
    <submittedName>
        <fullName evidence="3">EAL domain, c-di-GMP-specific phosphodiesterase class I (Or its enzymatically inactive variant)</fullName>
    </submittedName>
</protein>
<dbReference type="Gene3D" id="3.20.20.450">
    <property type="entry name" value="EAL domain"/>
    <property type="match status" value="1"/>
</dbReference>
<sequence length="1424" mass="164406">MEENEYAKSDLNKELITKVISFMPGGFFIYRADDKEEFLYANKMLLNILECDTTQEFYELTGGTFKGMVLQADLEFVEENINNQVKNNADRRNNAVYRVKTKNGLIKSVADFGIYVEDPKEGPLYYVFITDAKIGYDVLTGLPNRDTFFGNVMEDLEEIQKSEDIPVMVAFDLRGLRGFNIKYGISEGDKLLNIFANILRKHFGKDKCSRFEKDQFYAHTLKNIYEEKIKSVFDDMKIANEGKTLYVKAGVCDYEKDLLVNVYCDRARMACDIQKATYESGYGIFDETLSKNYENREYILSHFDEALEKGWIKVYFQPVIRTLTNMVCSVEALIRWIDPVRGFISPGDFVPLLEENGLSYKLDTYMINKVAQVQEQAMIKGRIVIPVSVNISRSDFEHCDIVDVVVRALDEHNLRRKLICVEITESAFITDEGILDEAIRRFHEAGIEVWMDDFGSGYSSLNVLKDFKFDEIKIDMLFLRNFGERSKVIVTKVVEMAKSLGIHTLAEGVETEEQLKFLKSIGCEKIQGYYYSKAMPYDDQIRHLNNKGMTSETNELAALYEKTGLVNLVSYRALALIFYNGESFVTLYGNEKYNMTIKDAEVKIGRNRDDKENNNITPDIKFIKLAEKAIHSKSEEPMTFVNKDKYFYFSFKEIASSRNGSMLLATIDGSIYETREQNNRLDDIMRNIMSVYESIYLIDLNEDSRFIVVSNLPNEKVGDVAYNLRDFYYNYNARLIFHEDTDRWGEFIKIFNEKREDFHLQNGSISEAFRVKNPMGNYEWTEFTVIELKENRYNRYLICTKTSAFEENNMTKVDNSDINKELVEKNVYDAIKHGSPIKFFWKDTNRRFVGVSDEFLKYYGFSSYKEVVGKCDEEVGWHINDELLKSIEEEVLNKGKVFKNVLAQNIVDGAVHNIATTKFPIYNEGKIVGLMGYMIDLDEDINANIKLKSGSFIDELTGLMNINGQIVSITELGDNLRINGEDYSYTCLEVLSFTDIMNDYGKKIAERLILKVSRIIKETFGVKAVVSRVYAGSFGICLRGASFNYSEELAQKCIESINKIKEVGGMTCYVYAQAGVAMGSECDTIHELLMVAKNRMIAKSRFSDNVSKIYSVYNMYGNYNYMKPDPYIDIPACYFIGKVRLNEDLNGAEDFEFCYVNKAYCEYIGKQYDDLVGKGYMELFYENADPSWVYIGYSAAVLGERIRTRKKSSITGLWTDSLVVPAAKYGYFITLLMDITENYEKQKKLQDIKDRDEIILRIANLMMRENDINVAMSSVLSILNESIFADRLYIMIIKDGRFRMATELCALGAQENKKTTQNESIDIFEKSGKILGMTDYIHFNNVDIFKEKDSEIYEYYREKNVRSILLVPLYGEKELLGYIGTDNYEINNTEYVLDLLKRVSFFVSSRLMFYNILKAEGLTKDEYE</sequence>
<evidence type="ECO:0000259" key="2">
    <source>
        <dbReference type="PROSITE" id="PS50887"/>
    </source>
</evidence>
<organism evidence="3 4">
    <name type="scientific">Acetitomaculum ruminis DSM 5522</name>
    <dbReference type="NCBI Taxonomy" id="1120918"/>
    <lineage>
        <taxon>Bacteria</taxon>
        <taxon>Bacillati</taxon>
        <taxon>Bacillota</taxon>
        <taxon>Clostridia</taxon>
        <taxon>Lachnospirales</taxon>
        <taxon>Lachnospiraceae</taxon>
        <taxon>Acetitomaculum</taxon>
    </lineage>
</organism>
<dbReference type="Gene3D" id="3.30.450.40">
    <property type="match status" value="1"/>
</dbReference>
<gene>
    <name evidence="3" type="ORF">SAMN05216249_10612</name>
</gene>
<keyword evidence="4" id="KW-1185">Reference proteome</keyword>
<dbReference type="InterPro" id="IPR035919">
    <property type="entry name" value="EAL_sf"/>
</dbReference>
<dbReference type="PROSITE" id="PS50887">
    <property type="entry name" value="GGDEF"/>
    <property type="match status" value="1"/>
</dbReference>
<proteinExistence type="predicted"/>
<dbReference type="STRING" id="1120918.SAMN05216249_10612"/>